<dbReference type="Pfam" id="PF00083">
    <property type="entry name" value="Sugar_tr"/>
    <property type="match status" value="1"/>
</dbReference>
<evidence type="ECO:0000259" key="9">
    <source>
        <dbReference type="PROSITE" id="PS50850"/>
    </source>
</evidence>
<evidence type="ECO:0000256" key="5">
    <source>
        <dbReference type="ARBA" id="ARBA00022989"/>
    </source>
</evidence>
<evidence type="ECO:0000256" key="8">
    <source>
        <dbReference type="SAM" id="Phobius"/>
    </source>
</evidence>
<comment type="caution">
    <text evidence="10">The sequence shown here is derived from an EMBL/GenBank/DDBJ whole genome shotgun (WGS) entry which is preliminary data.</text>
</comment>
<feature type="transmembrane region" description="Helical" evidence="8">
    <location>
        <begin position="65"/>
        <end position="82"/>
    </location>
</feature>
<evidence type="ECO:0000256" key="1">
    <source>
        <dbReference type="ARBA" id="ARBA00004141"/>
    </source>
</evidence>
<keyword evidence="11" id="KW-1185">Reference proteome</keyword>
<protein>
    <submittedName>
        <fullName evidence="10">MFS general substrate transporter</fullName>
    </submittedName>
</protein>
<comment type="subcellular location">
    <subcellularLocation>
        <location evidence="1">Membrane</location>
        <topology evidence="1">Multi-pass membrane protein</topology>
    </subcellularLocation>
</comment>
<evidence type="ECO:0000313" key="10">
    <source>
        <dbReference type="EMBL" id="TEB27737.1"/>
    </source>
</evidence>
<feature type="transmembrane region" description="Helical" evidence="8">
    <location>
        <begin position="102"/>
        <end position="121"/>
    </location>
</feature>
<proteinExistence type="inferred from homology"/>
<feature type="transmembrane region" description="Helical" evidence="8">
    <location>
        <begin position="386"/>
        <end position="406"/>
    </location>
</feature>
<sequence>MDNDDKISRLADTADEKEAQSSDIAHEHRALETVYTEDTIDARYLAKAQILNEAMQEIGMGRYQWGLFFVTGFGWFADNLWPVRCVITPPPTVNEFNYNPPFIKLGQNVGLFVGAAIWGVGADFWGRKISFNITMLIIAVFSLAGAGSPNWIALSSFAALWSVGAGGNLPVDSAIFLEFLPASHQFLLTTLSIWWTIGQLVGSLVAWPLIANYSCETTTPGENCPRSSNMGWRYFLIAMGGLMFIFWTLRFFVFTLHESPKYLMGKGRNAKAVEVMHKVAAYNGTMTNLSVSDLDAVDARGGYADPDTDGEKGDTQDAGELRRKPTIFNFDHAKSLFASKKLAYSTTLLILLWALIGLAFPLYNSFVTYYLAKRGAELGDGTVYTAYRNQVILSVTAVPGALFASYMVDRPLLGRRGTLCIATSLTGVFILASTTSRSSNALLGWNCAYSLTSNIMFGTLDTITPELFPTKARGTGNAITATSNRIFGVMAPIIALYADVTSPVPIFIAGAIFLVADLIALLLPFEPRGRASL</sequence>
<reference evidence="10 11" key="1">
    <citation type="journal article" date="2019" name="Nat. Ecol. Evol.">
        <title>Megaphylogeny resolves global patterns of mushroom evolution.</title>
        <authorList>
            <person name="Varga T."/>
            <person name="Krizsan K."/>
            <person name="Foldi C."/>
            <person name="Dima B."/>
            <person name="Sanchez-Garcia M."/>
            <person name="Sanchez-Ramirez S."/>
            <person name="Szollosi G.J."/>
            <person name="Szarkandi J.G."/>
            <person name="Papp V."/>
            <person name="Albert L."/>
            <person name="Andreopoulos W."/>
            <person name="Angelini C."/>
            <person name="Antonin V."/>
            <person name="Barry K.W."/>
            <person name="Bougher N.L."/>
            <person name="Buchanan P."/>
            <person name="Buyck B."/>
            <person name="Bense V."/>
            <person name="Catcheside P."/>
            <person name="Chovatia M."/>
            <person name="Cooper J."/>
            <person name="Damon W."/>
            <person name="Desjardin D."/>
            <person name="Finy P."/>
            <person name="Geml J."/>
            <person name="Haridas S."/>
            <person name="Hughes K."/>
            <person name="Justo A."/>
            <person name="Karasinski D."/>
            <person name="Kautmanova I."/>
            <person name="Kiss B."/>
            <person name="Kocsube S."/>
            <person name="Kotiranta H."/>
            <person name="LaButti K.M."/>
            <person name="Lechner B.E."/>
            <person name="Liimatainen K."/>
            <person name="Lipzen A."/>
            <person name="Lukacs Z."/>
            <person name="Mihaltcheva S."/>
            <person name="Morgado L.N."/>
            <person name="Niskanen T."/>
            <person name="Noordeloos M.E."/>
            <person name="Ohm R.A."/>
            <person name="Ortiz-Santana B."/>
            <person name="Ovrebo C."/>
            <person name="Racz N."/>
            <person name="Riley R."/>
            <person name="Savchenko A."/>
            <person name="Shiryaev A."/>
            <person name="Soop K."/>
            <person name="Spirin V."/>
            <person name="Szebenyi C."/>
            <person name="Tomsovsky M."/>
            <person name="Tulloss R.E."/>
            <person name="Uehling J."/>
            <person name="Grigoriev I.V."/>
            <person name="Vagvolgyi C."/>
            <person name="Papp T."/>
            <person name="Martin F.M."/>
            <person name="Miettinen O."/>
            <person name="Hibbett D.S."/>
            <person name="Nagy L.G."/>
        </authorList>
    </citation>
    <scope>NUCLEOTIDE SEQUENCE [LARGE SCALE GENOMIC DNA]</scope>
    <source>
        <strain evidence="10 11">FP101781</strain>
    </source>
</reference>
<dbReference type="PROSITE" id="PS50850">
    <property type="entry name" value="MFS"/>
    <property type="match status" value="1"/>
</dbReference>
<evidence type="ECO:0000256" key="6">
    <source>
        <dbReference type="ARBA" id="ARBA00023136"/>
    </source>
</evidence>
<dbReference type="SUPFAM" id="SSF103473">
    <property type="entry name" value="MFS general substrate transporter"/>
    <property type="match status" value="1"/>
</dbReference>
<dbReference type="CDD" id="cd17316">
    <property type="entry name" value="MFS_SV2_like"/>
    <property type="match status" value="1"/>
</dbReference>
<accession>A0A4Y7T0Q7</accession>
<feature type="transmembrane region" description="Helical" evidence="8">
    <location>
        <begin position="342"/>
        <end position="366"/>
    </location>
</feature>
<feature type="region of interest" description="Disordered" evidence="7">
    <location>
        <begin position="1"/>
        <end position="24"/>
    </location>
</feature>
<feature type="transmembrane region" description="Helical" evidence="8">
    <location>
        <begin position="192"/>
        <end position="211"/>
    </location>
</feature>
<dbReference type="STRING" id="71717.A0A4Y7T0Q7"/>
<keyword evidence="4 8" id="KW-0812">Transmembrane</keyword>
<dbReference type="GO" id="GO:0022857">
    <property type="term" value="F:transmembrane transporter activity"/>
    <property type="evidence" value="ECO:0007669"/>
    <property type="project" value="InterPro"/>
</dbReference>
<dbReference type="FunFam" id="1.20.1250.20:FF:000171">
    <property type="entry name" value="MFS general substrate transporter"/>
    <property type="match status" value="1"/>
</dbReference>
<keyword evidence="6 8" id="KW-0472">Membrane</keyword>
<dbReference type="InterPro" id="IPR036259">
    <property type="entry name" value="MFS_trans_sf"/>
</dbReference>
<feature type="transmembrane region" description="Helical" evidence="8">
    <location>
        <begin position="231"/>
        <end position="256"/>
    </location>
</feature>
<feature type="transmembrane region" description="Helical" evidence="8">
    <location>
        <begin position="504"/>
        <end position="525"/>
    </location>
</feature>
<evidence type="ECO:0000256" key="4">
    <source>
        <dbReference type="ARBA" id="ARBA00022692"/>
    </source>
</evidence>
<dbReference type="EMBL" id="QPFP01000037">
    <property type="protein sequence ID" value="TEB27737.1"/>
    <property type="molecule type" value="Genomic_DNA"/>
</dbReference>
<dbReference type="PANTHER" id="PTHR23511">
    <property type="entry name" value="SYNAPTIC VESICLE GLYCOPROTEIN 2"/>
    <property type="match status" value="1"/>
</dbReference>
<organism evidence="10 11">
    <name type="scientific">Coprinellus micaceus</name>
    <name type="common">Glistening ink-cap mushroom</name>
    <name type="synonym">Coprinus micaceus</name>
    <dbReference type="NCBI Taxonomy" id="71717"/>
    <lineage>
        <taxon>Eukaryota</taxon>
        <taxon>Fungi</taxon>
        <taxon>Dikarya</taxon>
        <taxon>Basidiomycota</taxon>
        <taxon>Agaricomycotina</taxon>
        <taxon>Agaricomycetes</taxon>
        <taxon>Agaricomycetidae</taxon>
        <taxon>Agaricales</taxon>
        <taxon>Agaricineae</taxon>
        <taxon>Psathyrellaceae</taxon>
        <taxon>Coprinellus</taxon>
    </lineage>
</organism>
<feature type="transmembrane region" description="Helical" evidence="8">
    <location>
        <begin position="442"/>
        <end position="463"/>
    </location>
</feature>
<dbReference type="InterPro" id="IPR020846">
    <property type="entry name" value="MFS_dom"/>
</dbReference>
<dbReference type="AlphaFoldDB" id="A0A4Y7T0Q7"/>
<dbReference type="InterPro" id="IPR005828">
    <property type="entry name" value="MFS_sugar_transport-like"/>
</dbReference>
<gene>
    <name evidence="10" type="ORF">FA13DRAFT_1691155</name>
</gene>
<keyword evidence="5 8" id="KW-1133">Transmembrane helix</keyword>
<dbReference type="PANTHER" id="PTHR23511:SF12">
    <property type="entry name" value="TRANSPORTER, PUTATIVE (AFU_ORTHOLOGUE AFUA_7G01740)-RELATED"/>
    <property type="match status" value="1"/>
</dbReference>
<comment type="similarity">
    <text evidence="2">Belongs to the major facilitator superfamily.</text>
</comment>
<evidence type="ECO:0000313" key="11">
    <source>
        <dbReference type="Proteomes" id="UP000298030"/>
    </source>
</evidence>
<name>A0A4Y7T0Q7_COPMI</name>
<dbReference type="OrthoDB" id="3936150at2759"/>
<feature type="transmembrane region" description="Helical" evidence="8">
    <location>
        <begin position="418"/>
        <end position="436"/>
    </location>
</feature>
<dbReference type="GO" id="GO:0016020">
    <property type="term" value="C:membrane"/>
    <property type="evidence" value="ECO:0007669"/>
    <property type="project" value="UniProtKB-SubCell"/>
</dbReference>
<feature type="domain" description="Major facilitator superfamily (MFS) profile" evidence="9">
    <location>
        <begin position="1"/>
        <end position="528"/>
    </location>
</feature>
<dbReference type="Gene3D" id="1.20.1250.20">
    <property type="entry name" value="MFS general substrate transporter like domains"/>
    <property type="match status" value="1"/>
</dbReference>
<keyword evidence="3" id="KW-0813">Transport</keyword>
<evidence type="ECO:0000256" key="3">
    <source>
        <dbReference type="ARBA" id="ARBA00022448"/>
    </source>
</evidence>
<evidence type="ECO:0000256" key="7">
    <source>
        <dbReference type="SAM" id="MobiDB-lite"/>
    </source>
</evidence>
<feature type="transmembrane region" description="Helical" evidence="8">
    <location>
        <begin position="133"/>
        <end position="152"/>
    </location>
</feature>
<evidence type="ECO:0000256" key="2">
    <source>
        <dbReference type="ARBA" id="ARBA00008335"/>
    </source>
</evidence>
<dbReference type="Proteomes" id="UP000298030">
    <property type="component" value="Unassembled WGS sequence"/>
</dbReference>